<evidence type="ECO:0000256" key="1">
    <source>
        <dbReference type="ARBA" id="ARBA00023172"/>
    </source>
</evidence>
<dbReference type="Gene3D" id="1.10.443.10">
    <property type="entry name" value="Intergrase catalytic core"/>
    <property type="match status" value="1"/>
</dbReference>
<dbReference type="PROSITE" id="PS51898">
    <property type="entry name" value="TYR_RECOMBINASE"/>
    <property type="match status" value="1"/>
</dbReference>
<name>A0A1G5E3N5_9FLAO</name>
<feature type="domain" description="Tyr recombinase" evidence="2">
    <location>
        <begin position="113"/>
        <end position="290"/>
    </location>
</feature>
<dbReference type="GO" id="GO:0003677">
    <property type="term" value="F:DNA binding"/>
    <property type="evidence" value="ECO:0007669"/>
    <property type="project" value="InterPro"/>
</dbReference>
<accession>A0A1G5E3N5</accession>
<dbReference type="SUPFAM" id="SSF56349">
    <property type="entry name" value="DNA breaking-rejoining enzymes"/>
    <property type="match status" value="1"/>
</dbReference>
<evidence type="ECO:0000313" key="4">
    <source>
        <dbReference type="Proteomes" id="UP000199354"/>
    </source>
</evidence>
<dbReference type="GO" id="GO:0015074">
    <property type="term" value="P:DNA integration"/>
    <property type="evidence" value="ECO:0007669"/>
    <property type="project" value="InterPro"/>
</dbReference>
<dbReference type="RefSeq" id="WP_244503417.1">
    <property type="nucleotide sequence ID" value="NZ_FMVF01000004.1"/>
</dbReference>
<protein>
    <submittedName>
        <fullName evidence="3">Site-specific recombinase XerD</fullName>
    </submittedName>
</protein>
<dbReference type="Proteomes" id="UP000199354">
    <property type="component" value="Unassembled WGS sequence"/>
</dbReference>
<gene>
    <name evidence="3" type="ORF">SAMN02927903_00929</name>
</gene>
<dbReference type="AlphaFoldDB" id="A0A1G5E3N5"/>
<proteinExistence type="predicted"/>
<dbReference type="EMBL" id="FMVF01000004">
    <property type="protein sequence ID" value="SCY21552.1"/>
    <property type="molecule type" value="Genomic_DNA"/>
</dbReference>
<dbReference type="InterPro" id="IPR050090">
    <property type="entry name" value="Tyrosine_recombinase_XerCD"/>
</dbReference>
<dbReference type="PANTHER" id="PTHR30349:SF64">
    <property type="entry name" value="PROPHAGE INTEGRASE INTD-RELATED"/>
    <property type="match status" value="1"/>
</dbReference>
<dbReference type="Pfam" id="PF00589">
    <property type="entry name" value="Phage_integrase"/>
    <property type="match status" value="1"/>
</dbReference>
<sequence>MKKLSLIARAQMIPGFTEFHERIVQSIVIAGKSQSLVKSYERHLAMAALRFGCVPTEVSLEDIQRYLYEVKIQFPTASEAYFKFTVYSLRYAYKLQGMTHMHLAMPSIKHQKKLPVVLSKPEMRKMLETPKWLKHRLLLSLLYGCGLRCMEVRNLRLVDLDFDRKMLHVRQGKGKRDRYVPLAQNLMTLLEEYIGKNRPKDYLFHGKSNRNVFYSKYSQRGIQWIVRQVATKAGIQKPVSVHTLRHTFATHLLEDGLDIVSIKELLGHSRIETTMVYLHVVQPERKRVFSPLDTLYGARPVTGNVAQPHAFVCPALKLLDAQKHAALSIQNLKETHEMV</sequence>
<organism evidence="3 4">
    <name type="scientific">Flavobacterium caeni</name>
    <dbReference type="NCBI Taxonomy" id="490189"/>
    <lineage>
        <taxon>Bacteria</taxon>
        <taxon>Pseudomonadati</taxon>
        <taxon>Bacteroidota</taxon>
        <taxon>Flavobacteriia</taxon>
        <taxon>Flavobacteriales</taxon>
        <taxon>Flavobacteriaceae</taxon>
        <taxon>Flavobacterium</taxon>
    </lineage>
</organism>
<dbReference type="InterPro" id="IPR002104">
    <property type="entry name" value="Integrase_catalytic"/>
</dbReference>
<keyword evidence="4" id="KW-1185">Reference proteome</keyword>
<dbReference type="InterPro" id="IPR013762">
    <property type="entry name" value="Integrase-like_cat_sf"/>
</dbReference>
<dbReference type="PANTHER" id="PTHR30349">
    <property type="entry name" value="PHAGE INTEGRASE-RELATED"/>
    <property type="match status" value="1"/>
</dbReference>
<evidence type="ECO:0000313" key="3">
    <source>
        <dbReference type="EMBL" id="SCY21552.1"/>
    </source>
</evidence>
<keyword evidence="1" id="KW-0233">DNA recombination</keyword>
<evidence type="ECO:0000259" key="2">
    <source>
        <dbReference type="PROSITE" id="PS51898"/>
    </source>
</evidence>
<dbReference type="InterPro" id="IPR011010">
    <property type="entry name" value="DNA_brk_join_enz"/>
</dbReference>
<dbReference type="STRING" id="490189.SAMN02927903_00929"/>
<dbReference type="GO" id="GO:0006310">
    <property type="term" value="P:DNA recombination"/>
    <property type="evidence" value="ECO:0007669"/>
    <property type="project" value="UniProtKB-KW"/>
</dbReference>
<reference evidence="3 4" key="1">
    <citation type="submission" date="2016-10" db="EMBL/GenBank/DDBJ databases">
        <authorList>
            <person name="de Groot N.N."/>
        </authorList>
    </citation>
    <scope>NUCLEOTIDE SEQUENCE [LARGE SCALE GENOMIC DNA]</scope>
    <source>
        <strain evidence="3 4">CGMCC 1.7031</strain>
    </source>
</reference>